<comment type="caution">
    <text evidence="2">The sequence shown here is derived from an EMBL/GenBank/DDBJ whole genome shotgun (WGS) entry which is preliminary data.</text>
</comment>
<keyword evidence="1" id="KW-0472">Membrane</keyword>
<dbReference type="EMBL" id="VIRS01000017">
    <property type="protein sequence ID" value="TQS42642.1"/>
    <property type="molecule type" value="Genomic_DNA"/>
</dbReference>
<evidence type="ECO:0000256" key="1">
    <source>
        <dbReference type="SAM" id="Phobius"/>
    </source>
</evidence>
<accession>A0A545AMU5</accession>
<organism evidence="2 3">
    <name type="scientific">Cryptosporangium phraense</name>
    <dbReference type="NCBI Taxonomy" id="2593070"/>
    <lineage>
        <taxon>Bacteria</taxon>
        <taxon>Bacillati</taxon>
        <taxon>Actinomycetota</taxon>
        <taxon>Actinomycetes</taxon>
        <taxon>Cryptosporangiales</taxon>
        <taxon>Cryptosporangiaceae</taxon>
        <taxon>Cryptosporangium</taxon>
    </lineage>
</organism>
<reference evidence="2 3" key="1">
    <citation type="submission" date="2019-07" db="EMBL/GenBank/DDBJ databases">
        <title>Cryptosporangium phraense sp. nov., isolated from plant litter.</title>
        <authorList>
            <person name="Suriyachadkun C."/>
        </authorList>
    </citation>
    <scope>NUCLEOTIDE SEQUENCE [LARGE SCALE GENOMIC DNA]</scope>
    <source>
        <strain evidence="2 3">A-T 5661</strain>
    </source>
</reference>
<feature type="transmembrane region" description="Helical" evidence="1">
    <location>
        <begin position="131"/>
        <end position="153"/>
    </location>
</feature>
<protein>
    <recommendedName>
        <fullName evidence="4">DUF1453 domain-containing protein</fullName>
    </recommendedName>
</protein>
<keyword evidence="1" id="KW-1133">Transmembrane helix</keyword>
<dbReference type="AlphaFoldDB" id="A0A545AMU5"/>
<evidence type="ECO:0000313" key="3">
    <source>
        <dbReference type="Proteomes" id="UP000317982"/>
    </source>
</evidence>
<sequence>MTPTTALDIALGLALLAYIVSRQLRWIPVDTSKMWRMPLILGIAGLFQLAGHRTAVTTADVTILVLSAILAVASGVAMGTTARFRPITTIPARPSRDGTMPTVESRVGWVGVGLWFGLIGSRIALDLVGTHFGATFATSVGVILLIVAVNRAVRTLVFSARLDHHIAGGVRMGA</sequence>
<dbReference type="OrthoDB" id="4878571at2"/>
<evidence type="ECO:0000313" key="2">
    <source>
        <dbReference type="EMBL" id="TQS42642.1"/>
    </source>
</evidence>
<keyword evidence="1" id="KW-0812">Transmembrane</keyword>
<evidence type="ECO:0008006" key="4">
    <source>
        <dbReference type="Google" id="ProtNLM"/>
    </source>
</evidence>
<feature type="transmembrane region" description="Helical" evidence="1">
    <location>
        <begin position="107"/>
        <end position="125"/>
    </location>
</feature>
<name>A0A545AMU5_9ACTN</name>
<gene>
    <name evidence="2" type="ORF">FL583_23415</name>
</gene>
<feature type="transmembrane region" description="Helical" evidence="1">
    <location>
        <begin position="6"/>
        <end position="22"/>
    </location>
</feature>
<feature type="transmembrane region" description="Helical" evidence="1">
    <location>
        <begin position="63"/>
        <end position="86"/>
    </location>
</feature>
<feature type="transmembrane region" description="Helical" evidence="1">
    <location>
        <begin position="34"/>
        <end position="51"/>
    </location>
</feature>
<dbReference type="InParanoid" id="A0A545AMU5"/>
<dbReference type="RefSeq" id="WP_142706950.1">
    <property type="nucleotide sequence ID" value="NZ_VIRS01000017.1"/>
</dbReference>
<keyword evidence="3" id="KW-1185">Reference proteome</keyword>
<proteinExistence type="predicted"/>
<dbReference type="Proteomes" id="UP000317982">
    <property type="component" value="Unassembled WGS sequence"/>
</dbReference>